<dbReference type="InterPro" id="IPR003409">
    <property type="entry name" value="MORN"/>
</dbReference>
<dbReference type="AlphaFoldDB" id="A0A7S4PMG7"/>
<dbReference type="EMBL" id="HBKN01048839">
    <property type="protein sequence ID" value="CAE2339362.1"/>
    <property type="molecule type" value="Transcribed_RNA"/>
</dbReference>
<dbReference type="Gene3D" id="2.20.110.10">
    <property type="entry name" value="Histone H3 K4-specific methyltransferase SET7/9 N-terminal domain"/>
    <property type="match status" value="1"/>
</dbReference>
<reference evidence="3" key="1">
    <citation type="submission" date="2021-01" db="EMBL/GenBank/DDBJ databases">
        <authorList>
            <person name="Corre E."/>
            <person name="Pelletier E."/>
            <person name="Niang G."/>
            <person name="Scheremetjew M."/>
            <person name="Finn R."/>
            <person name="Kale V."/>
            <person name="Holt S."/>
            <person name="Cochrane G."/>
            <person name="Meng A."/>
            <person name="Brown T."/>
            <person name="Cohen L."/>
        </authorList>
    </citation>
    <scope>NUCLEOTIDE SEQUENCE</scope>
    <source>
        <strain evidence="3">CCMP 2712</strain>
    </source>
</reference>
<evidence type="ECO:0000313" key="3">
    <source>
        <dbReference type="EMBL" id="CAE2339362.1"/>
    </source>
</evidence>
<name>A0A7S4PMG7_GUITH</name>
<dbReference type="Pfam" id="PF02493">
    <property type="entry name" value="MORN"/>
    <property type="match status" value="2"/>
</dbReference>
<keyword evidence="1" id="KW-0677">Repeat</keyword>
<evidence type="ECO:0008006" key="4">
    <source>
        <dbReference type="Google" id="ProtNLM"/>
    </source>
</evidence>
<feature type="compositionally biased region" description="Low complexity" evidence="2">
    <location>
        <begin position="1"/>
        <end position="27"/>
    </location>
</feature>
<dbReference type="SUPFAM" id="SSF82185">
    <property type="entry name" value="Histone H3 K4-specific methyltransferase SET7/9 N-terminal domain"/>
    <property type="match status" value="1"/>
</dbReference>
<feature type="compositionally biased region" description="Basic and acidic residues" evidence="2">
    <location>
        <begin position="62"/>
        <end position="74"/>
    </location>
</feature>
<feature type="region of interest" description="Disordered" evidence="2">
    <location>
        <begin position="1"/>
        <end position="43"/>
    </location>
</feature>
<proteinExistence type="predicted"/>
<gene>
    <name evidence="3" type="ORF">GTHE00462_LOCUS38186</name>
</gene>
<organism evidence="3">
    <name type="scientific">Guillardia theta</name>
    <name type="common">Cryptophyte</name>
    <name type="synonym">Cryptomonas phi</name>
    <dbReference type="NCBI Taxonomy" id="55529"/>
    <lineage>
        <taxon>Eukaryota</taxon>
        <taxon>Cryptophyceae</taxon>
        <taxon>Pyrenomonadales</taxon>
        <taxon>Geminigeraceae</taxon>
        <taxon>Guillardia</taxon>
    </lineage>
</organism>
<protein>
    <recommendedName>
        <fullName evidence="4">MORN repeat protein</fullName>
    </recommendedName>
</protein>
<evidence type="ECO:0000256" key="2">
    <source>
        <dbReference type="SAM" id="MobiDB-lite"/>
    </source>
</evidence>
<sequence>MGTESSKASGSTSSNSSKPNQNSSSKNIYDQIKKQSDDDSYQAALARSNSLKGRVFDPLTGRWKENPNPRREDCQSSDGFAVKTFPSGNKYEGEWKDGKYHGKGKLIYADGRQYEGEWFHGVNHGKGSFLYANGDRYVGEYRVR</sequence>
<evidence type="ECO:0000256" key="1">
    <source>
        <dbReference type="ARBA" id="ARBA00022737"/>
    </source>
</evidence>
<dbReference type="PANTHER" id="PTHR23084">
    <property type="entry name" value="PHOSPHATIDYLINOSITOL-4-PHOSPHATE 5-KINASE RELATED"/>
    <property type="match status" value="1"/>
</dbReference>
<dbReference type="SMART" id="SM00698">
    <property type="entry name" value="MORN"/>
    <property type="match status" value="2"/>
</dbReference>
<accession>A0A7S4PMG7</accession>
<dbReference type="PANTHER" id="PTHR23084:SF263">
    <property type="entry name" value="MORN REPEAT-CONTAINING PROTEIN 1"/>
    <property type="match status" value="1"/>
</dbReference>
<feature type="region of interest" description="Disordered" evidence="2">
    <location>
        <begin position="57"/>
        <end position="81"/>
    </location>
</feature>